<dbReference type="AlphaFoldDB" id="A0A0S3K7J0"/>
<gene>
    <name evidence="2" type="ORF">ATZ33_01250</name>
    <name evidence="3" type="ORF">RV15_GL002883</name>
</gene>
<dbReference type="KEGG" id="ess:ATZ33_01250"/>
<sequence length="119" mass="14602">MENKNDQERAKYTRLITEKENDTNELKQEQRKIEDSLRNLQEDLQRGYRTLAMINEEEVYSGNHEGIRMQRKNEEQERFFKRQLQEAEETLSDQYAEQRKTLEKETEDLYKKRGEIPWD</sequence>
<keyword evidence="1" id="KW-0175">Coiled coil</keyword>
<dbReference type="RefSeq" id="WP_071879387.1">
    <property type="nucleotide sequence ID" value="NZ_JXLC01000044.1"/>
</dbReference>
<feature type="coiled-coil region" evidence="1">
    <location>
        <begin position="9"/>
        <end position="112"/>
    </location>
</feature>
<dbReference type="EMBL" id="CP013614">
    <property type="protein sequence ID" value="ALS00057.1"/>
    <property type="molecule type" value="Genomic_DNA"/>
</dbReference>
<evidence type="ECO:0000256" key="1">
    <source>
        <dbReference type="SAM" id="Coils"/>
    </source>
</evidence>
<proteinExistence type="predicted"/>
<dbReference type="OrthoDB" id="2366162at2"/>
<dbReference type="Proteomes" id="UP000183039">
    <property type="component" value="Unassembled WGS sequence"/>
</dbReference>
<dbReference type="EMBL" id="JXLC01000044">
    <property type="protein sequence ID" value="OJG84820.1"/>
    <property type="molecule type" value="Genomic_DNA"/>
</dbReference>
<accession>A0A0S3K7J0</accession>
<reference evidence="2 4" key="2">
    <citation type="submission" date="2015-12" db="EMBL/GenBank/DDBJ databases">
        <authorList>
            <person name="Lauer A."/>
            <person name="Humrighouse B."/>
            <person name="Loparev V."/>
            <person name="Shewmaker P.L."/>
            <person name="Whitney A.M."/>
            <person name="McLaughlin R.W."/>
        </authorList>
    </citation>
    <scope>NUCLEOTIDE SEQUENCE [LARGE SCALE GENOMIC DNA]</scope>
    <source>
        <strain evidence="2 4">LMG 23085</strain>
    </source>
</reference>
<reference evidence="3 5" key="1">
    <citation type="submission" date="2014-12" db="EMBL/GenBank/DDBJ databases">
        <title>Draft genome sequences of 29 type strains of Enterococci.</title>
        <authorList>
            <person name="Zhong Z."/>
            <person name="Sun Z."/>
            <person name="Liu W."/>
            <person name="Zhang W."/>
            <person name="Zhang H."/>
        </authorList>
    </citation>
    <scope>NUCLEOTIDE SEQUENCE [LARGE SCALE GENOMIC DNA]</scope>
    <source>
        <strain evidence="3 5">DSM 22801</strain>
    </source>
</reference>
<name>A0A0S3K7J0_9ENTE</name>
<keyword evidence="4" id="KW-1185">Reference proteome</keyword>
<evidence type="ECO:0000313" key="3">
    <source>
        <dbReference type="EMBL" id="OJG84820.1"/>
    </source>
</evidence>
<evidence type="ECO:0000313" key="5">
    <source>
        <dbReference type="Proteomes" id="UP000183039"/>
    </source>
</evidence>
<protein>
    <submittedName>
        <fullName evidence="3">Uncharacterized protein</fullName>
    </submittedName>
</protein>
<dbReference type="Proteomes" id="UP000065511">
    <property type="component" value="Chromosome"/>
</dbReference>
<evidence type="ECO:0000313" key="4">
    <source>
        <dbReference type="Proteomes" id="UP000065511"/>
    </source>
</evidence>
<evidence type="ECO:0000313" key="2">
    <source>
        <dbReference type="EMBL" id="ALS00057.1"/>
    </source>
</evidence>
<organism evidence="3 5">
    <name type="scientific">Enterococcus silesiacus</name>
    <dbReference type="NCBI Taxonomy" id="332949"/>
    <lineage>
        <taxon>Bacteria</taxon>
        <taxon>Bacillati</taxon>
        <taxon>Bacillota</taxon>
        <taxon>Bacilli</taxon>
        <taxon>Lactobacillales</taxon>
        <taxon>Enterococcaceae</taxon>
        <taxon>Enterococcus</taxon>
    </lineage>
</organism>